<dbReference type="SUPFAM" id="SSF55874">
    <property type="entry name" value="ATPase domain of HSP90 chaperone/DNA topoisomerase II/histidine kinase"/>
    <property type="match status" value="1"/>
</dbReference>
<dbReference type="InterPro" id="IPR036890">
    <property type="entry name" value="HATPase_C_sf"/>
</dbReference>
<accession>K1XXA3</accession>
<dbReference type="EMBL" id="AMFJ01034352">
    <property type="protein sequence ID" value="EKD29571.1"/>
    <property type="molecule type" value="Genomic_DNA"/>
</dbReference>
<dbReference type="Gene3D" id="3.30.565.10">
    <property type="entry name" value="Histidine kinase-like ATPase, C-terminal domain"/>
    <property type="match status" value="1"/>
</dbReference>
<protein>
    <submittedName>
        <fullName evidence="1">Uncharacterized protein</fullName>
    </submittedName>
</protein>
<evidence type="ECO:0000313" key="1">
    <source>
        <dbReference type="EMBL" id="EKD29571.1"/>
    </source>
</evidence>
<organism evidence="1">
    <name type="scientific">uncultured bacterium</name>
    <name type="common">gcode 4</name>
    <dbReference type="NCBI Taxonomy" id="1234023"/>
    <lineage>
        <taxon>Bacteria</taxon>
        <taxon>environmental samples</taxon>
    </lineage>
</organism>
<dbReference type="AlphaFoldDB" id="K1XXA3"/>
<name>K1XXA3_9BACT</name>
<gene>
    <name evidence="1" type="ORF">ACD_78C00352G0003</name>
</gene>
<reference evidence="1" key="1">
    <citation type="journal article" date="2012" name="Science">
        <title>Fermentation, hydrogen, and sulfur metabolism in multiple uncultivated bacterial phyla.</title>
        <authorList>
            <person name="Wrighton K.C."/>
            <person name="Thomas B.C."/>
            <person name="Sharon I."/>
            <person name="Miller C.S."/>
            <person name="Castelle C.J."/>
            <person name="VerBerkmoes N.C."/>
            <person name="Wilkins M.J."/>
            <person name="Hettich R.L."/>
            <person name="Lipton M.S."/>
            <person name="Williams K.H."/>
            <person name="Long P.E."/>
            <person name="Banfield J.F."/>
        </authorList>
    </citation>
    <scope>NUCLEOTIDE SEQUENCE [LARGE SCALE GENOMIC DNA]</scope>
</reference>
<proteinExistence type="predicted"/>
<comment type="caution">
    <text evidence="1">The sequence shown here is derived from an EMBL/GenBank/DDBJ whole genome shotgun (WGS) entry which is preliminary data.</text>
</comment>
<sequence length="176" mass="20518">MLQIDISHLEYGELVDFINKNISDFGNFDLELTFKADYNQSKIIRDLILLLFQKNNIEVPWKNRFALISDELVNNSIEYGSLPLDKNHFIIHFKTLEKVLAINMEVCDTGRGVESKTSQEMEELKKSKSPIWFEWYLGKRGRGLFQLVTNLVDELYFRDNPNGGLIVGVRKKMEII</sequence>